<name>A0A2M7TFB1_UNCKA</name>
<gene>
    <name evidence="6" type="ORF">COY32_06230</name>
</gene>
<proteinExistence type="inferred from homology"/>
<comment type="caution">
    <text evidence="6">The sequence shown here is derived from an EMBL/GenBank/DDBJ whole genome shotgun (WGS) entry which is preliminary data.</text>
</comment>
<dbReference type="EMBL" id="PFNL01000173">
    <property type="protein sequence ID" value="PIZ44556.1"/>
    <property type="molecule type" value="Genomic_DNA"/>
</dbReference>
<feature type="coiled-coil region" evidence="4">
    <location>
        <begin position="36"/>
        <end position="63"/>
    </location>
</feature>
<dbReference type="Gene3D" id="3.30.160.20">
    <property type="match status" value="1"/>
</dbReference>
<evidence type="ECO:0000256" key="4">
    <source>
        <dbReference type="SAM" id="Coils"/>
    </source>
</evidence>
<evidence type="ECO:0000256" key="3">
    <source>
        <dbReference type="ARBA" id="ARBA00022917"/>
    </source>
</evidence>
<dbReference type="InterPro" id="IPR045853">
    <property type="entry name" value="Pep_chain_release_fac_I_sf"/>
</dbReference>
<organism evidence="6 7">
    <name type="scientific">candidate division WWE3 bacterium CG_4_10_14_0_2_um_filter_41_14</name>
    <dbReference type="NCBI Taxonomy" id="1975072"/>
    <lineage>
        <taxon>Bacteria</taxon>
        <taxon>Katanobacteria</taxon>
    </lineage>
</organism>
<protein>
    <submittedName>
        <fullName evidence="6">Peptide chain release factor 1</fullName>
    </submittedName>
</protein>
<dbReference type="FunFam" id="3.30.160.20:FF:000004">
    <property type="entry name" value="Peptide chain release factor 1"/>
    <property type="match status" value="1"/>
</dbReference>
<keyword evidence="4" id="KW-0175">Coiled coil</keyword>
<evidence type="ECO:0000256" key="1">
    <source>
        <dbReference type="ARBA" id="ARBA00010835"/>
    </source>
</evidence>
<dbReference type="AlphaFoldDB" id="A0A2M7TFB1"/>
<accession>A0A2M7TFB1</accession>
<dbReference type="InterPro" id="IPR005139">
    <property type="entry name" value="PCRF"/>
</dbReference>
<dbReference type="SUPFAM" id="SSF75620">
    <property type="entry name" value="Release factor"/>
    <property type="match status" value="1"/>
</dbReference>
<dbReference type="Pfam" id="PF03462">
    <property type="entry name" value="PCRF"/>
    <property type="match status" value="1"/>
</dbReference>
<sequence length="324" mass="35965">MPMQSDPSQILTEQIAKIDARINESKALATENPELLDLVSEEIEQLTRQKEALQQSIAAFSGEYDTGGEDDSELENAKQAKSAIIEIRSAAGGNEAGLFASELYRMYVRFAESKGFKVTQLAISEGGIGNLKSVSFEMKGSDLEPAYPLLKHESGVHRVQRVPTTESAGRIHTSTITVAVLPKVSPKAIDIKPQDLRIDVFRAGGPGGQSVNTTDSAVRITHLPTGLAVSMQDEKSQHKNKERAMEILASRLYDMMLSQQKEKVDELRSDQIGTGERSEKIRTYNFPQDRITDHRIKENWHGIDRVLNGDILEILHTVNERLDN</sequence>
<dbReference type="SMART" id="SM00937">
    <property type="entry name" value="PCRF"/>
    <property type="match status" value="1"/>
</dbReference>
<dbReference type="Proteomes" id="UP000228920">
    <property type="component" value="Unassembled WGS sequence"/>
</dbReference>
<comment type="similarity">
    <text evidence="1">Belongs to the prokaryotic/mitochondrial release factor family.</text>
</comment>
<dbReference type="GO" id="GO:0003747">
    <property type="term" value="F:translation release factor activity"/>
    <property type="evidence" value="ECO:0007669"/>
    <property type="project" value="InterPro"/>
</dbReference>
<dbReference type="InterPro" id="IPR000352">
    <property type="entry name" value="Pep_chain_release_fac_I"/>
</dbReference>
<dbReference type="Gene3D" id="3.30.70.1660">
    <property type="match status" value="1"/>
</dbReference>
<dbReference type="PROSITE" id="PS00745">
    <property type="entry name" value="RF_PROK_I"/>
    <property type="match status" value="1"/>
</dbReference>
<feature type="domain" description="Prokaryotic-type class I peptide chain release factors" evidence="5">
    <location>
        <begin position="202"/>
        <end position="218"/>
    </location>
</feature>
<keyword evidence="2" id="KW-0488">Methylation</keyword>
<keyword evidence="3" id="KW-0648">Protein biosynthesis</keyword>
<dbReference type="Pfam" id="PF00472">
    <property type="entry name" value="RF-1"/>
    <property type="match status" value="1"/>
</dbReference>
<dbReference type="PANTHER" id="PTHR43804:SF7">
    <property type="entry name" value="LD18447P"/>
    <property type="match status" value="1"/>
</dbReference>
<evidence type="ECO:0000256" key="2">
    <source>
        <dbReference type="ARBA" id="ARBA00022481"/>
    </source>
</evidence>
<dbReference type="InterPro" id="IPR050057">
    <property type="entry name" value="Prokaryotic/Mito_RF"/>
</dbReference>
<reference evidence="7" key="1">
    <citation type="submission" date="2017-09" db="EMBL/GenBank/DDBJ databases">
        <title>Depth-based differentiation of microbial function through sediment-hosted aquifers and enrichment of novel symbionts in the deep terrestrial subsurface.</title>
        <authorList>
            <person name="Probst A.J."/>
            <person name="Ladd B."/>
            <person name="Jarett J.K."/>
            <person name="Geller-Mcgrath D.E."/>
            <person name="Sieber C.M.K."/>
            <person name="Emerson J.B."/>
            <person name="Anantharaman K."/>
            <person name="Thomas B.C."/>
            <person name="Malmstrom R."/>
            <person name="Stieglmeier M."/>
            <person name="Klingl A."/>
            <person name="Woyke T."/>
            <person name="Ryan C.M."/>
            <person name="Banfield J.F."/>
        </authorList>
    </citation>
    <scope>NUCLEOTIDE SEQUENCE [LARGE SCALE GENOMIC DNA]</scope>
</reference>
<dbReference type="PANTHER" id="PTHR43804">
    <property type="entry name" value="LD18447P"/>
    <property type="match status" value="1"/>
</dbReference>
<evidence type="ECO:0000259" key="5">
    <source>
        <dbReference type="PROSITE" id="PS00745"/>
    </source>
</evidence>
<evidence type="ECO:0000313" key="6">
    <source>
        <dbReference type="EMBL" id="PIZ44556.1"/>
    </source>
</evidence>
<evidence type="ECO:0000313" key="7">
    <source>
        <dbReference type="Proteomes" id="UP000228920"/>
    </source>
</evidence>
<dbReference type="GO" id="GO:0005737">
    <property type="term" value="C:cytoplasm"/>
    <property type="evidence" value="ECO:0007669"/>
    <property type="project" value="UniProtKB-ARBA"/>
</dbReference>